<sequence length="315" mass="35568">MLSIFAPKTNGRPLALMQLAPRNPQQAAKLLFLHSQWRHNSPLPKVFRLTLCTFSFRLLREKKGETECLGQIPAETPPSPAARSPPPPYDEEHFFFFFFFVQFTLLSFYLIEKPTTAQKVNLRLEKSPPTKWPLAQRRNATGESGNPTGVVSPLGQKQCSSSVQGQTRAGSRGKKGGGGREKKNRHYSAACVNHTLWVPTTGHACGQCARLHSWGSLAAFTPTVVRPRFPFSNYIVHPSFHVTDRKGQCFMKLKINRCKALPANGNRERVNKENLRPKSRFRKSPFEKSGTKESRRKRHWAQRKGPLLSPATRSP</sequence>
<accession>A0AAV4PDR2</accession>
<feature type="region of interest" description="Disordered" evidence="1">
    <location>
        <begin position="131"/>
        <end position="183"/>
    </location>
</feature>
<name>A0AAV4PDR2_CAEEX</name>
<feature type="compositionally biased region" description="Basic and acidic residues" evidence="1">
    <location>
        <begin position="284"/>
        <end position="293"/>
    </location>
</feature>
<feature type="compositionally biased region" description="Basic and acidic residues" evidence="1">
    <location>
        <begin position="267"/>
        <end position="276"/>
    </location>
</feature>
<dbReference type="EMBL" id="BPLR01004485">
    <property type="protein sequence ID" value="GIX95251.1"/>
    <property type="molecule type" value="Genomic_DNA"/>
</dbReference>
<keyword evidence="3" id="KW-1185">Reference proteome</keyword>
<proteinExistence type="predicted"/>
<dbReference type="Proteomes" id="UP001054945">
    <property type="component" value="Unassembled WGS sequence"/>
</dbReference>
<feature type="compositionally biased region" description="Polar residues" evidence="1">
    <location>
        <begin position="138"/>
        <end position="167"/>
    </location>
</feature>
<feature type="compositionally biased region" description="Basic residues" evidence="1">
    <location>
        <begin position="171"/>
        <end position="183"/>
    </location>
</feature>
<evidence type="ECO:0000256" key="1">
    <source>
        <dbReference type="SAM" id="MobiDB-lite"/>
    </source>
</evidence>
<reference evidence="2 3" key="1">
    <citation type="submission" date="2021-06" db="EMBL/GenBank/DDBJ databases">
        <title>Caerostris extrusa draft genome.</title>
        <authorList>
            <person name="Kono N."/>
            <person name="Arakawa K."/>
        </authorList>
    </citation>
    <scope>NUCLEOTIDE SEQUENCE [LARGE SCALE GENOMIC DNA]</scope>
</reference>
<evidence type="ECO:0000313" key="2">
    <source>
        <dbReference type="EMBL" id="GIX95251.1"/>
    </source>
</evidence>
<gene>
    <name evidence="2" type="ORF">CEXT_525851</name>
</gene>
<comment type="caution">
    <text evidence="2">The sequence shown here is derived from an EMBL/GenBank/DDBJ whole genome shotgun (WGS) entry which is preliminary data.</text>
</comment>
<feature type="region of interest" description="Disordered" evidence="1">
    <location>
        <begin position="267"/>
        <end position="315"/>
    </location>
</feature>
<evidence type="ECO:0000313" key="3">
    <source>
        <dbReference type="Proteomes" id="UP001054945"/>
    </source>
</evidence>
<dbReference type="AlphaFoldDB" id="A0AAV4PDR2"/>
<protein>
    <submittedName>
        <fullName evidence="2">Uncharacterized protein</fullName>
    </submittedName>
</protein>
<organism evidence="2 3">
    <name type="scientific">Caerostris extrusa</name>
    <name type="common">Bark spider</name>
    <name type="synonym">Caerostris bankana</name>
    <dbReference type="NCBI Taxonomy" id="172846"/>
    <lineage>
        <taxon>Eukaryota</taxon>
        <taxon>Metazoa</taxon>
        <taxon>Ecdysozoa</taxon>
        <taxon>Arthropoda</taxon>
        <taxon>Chelicerata</taxon>
        <taxon>Arachnida</taxon>
        <taxon>Araneae</taxon>
        <taxon>Araneomorphae</taxon>
        <taxon>Entelegynae</taxon>
        <taxon>Araneoidea</taxon>
        <taxon>Araneidae</taxon>
        <taxon>Caerostris</taxon>
    </lineage>
</organism>